<evidence type="ECO:0000259" key="10">
    <source>
        <dbReference type="Pfam" id="PF16916"/>
    </source>
</evidence>
<feature type="domain" description="Cation efflux protein cytoplasmic" evidence="10">
    <location>
        <begin position="242"/>
        <end position="317"/>
    </location>
</feature>
<dbReference type="SUPFAM" id="SSF161111">
    <property type="entry name" value="Cation efflux protein transmembrane domain-like"/>
    <property type="match status" value="1"/>
</dbReference>
<accession>A0A918U985</accession>
<dbReference type="PANTHER" id="PTHR43840">
    <property type="entry name" value="MITOCHONDRIAL METAL TRANSPORTER 1-RELATED"/>
    <property type="match status" value="1"/>
</dbReference>
<evidence type="ECO:0000256" key="7">
    <source>
        <dbReference type="SAM" id="MobiDB-lite"/>
    </source>
</evidence>
<dbReference type="SUPFAM" id="SSF160240">
    <property type="entry name" value="Cation efflux protein cytoplasmic domain-like"/>
    <property type="match status" value="1"/>
</dbReference>
<dbReference type="InterPro" id="IPR027469">
    <property type="entry name" value="Cation_efflux_TMD_sf"/>
</dbReference>
<dbReference type="PANTHER" id="PTHR43840:SF15">
    <property type="entry name" value="MITOCHONDRIAL METAL TRANSPORTER 1-RELATED"/>
    <property type="match status" value="1"/>
</dbReference>
<dbReference type="FunFam" id="1.20.1510.10:FF:000006">
    <property type="entry name" value="Divalent cation efflux transporter"/>
    <property type="match status" value="1"/>
</dbReference>
<feature type="region of interest" description="Disordered" evidence="7">
    <location>
        <begin position="1"/>
        <end position="33"/>
    </location>
</feature>
<keyword evidence="3" id="KW-0813">Transport</keyword>
<evidence type="ECO:0000256" key="6">
    <source>
        <dbReference type="ARBA" id="ARBA00023136"/>
    </source>
</evidence>
<keyword evidence="6 8" id="KW-0472">Membrane</keyword>
<keyword evidence="12" id="KW-1185">Reference proteome</keyword>
<dbReference type="InterPro" id="IPR058533">
    <property type="entry name" value="Cation_efflux_TM"/>
</dbReference>
<reference evidence="11" key="1">
    <citation type="journal article" date="2014" name="Int. J. Syst. Evol. Microbiol.">
        <title>Complete genome sequence of Corynebacterium casei LMG S-19264T (=DSM 44701T), isolated from a smear-ripened cheese.</title>
        <authorList>
            <consortium name="US DOE Joint Genome Institute (JGI-PGF)"/>
            <person name="Walter F."/>
            <person name="Albersmeier A."/>
            <person name="Kalinowski J."/>
            <person name="Ruckert C."/>
        </authorList>
    </citation>
    <scope>NUCLEOTIDE SEQUENCE</scope>
    <source>
        <strain evidence="11">KCTC 32182</strain>
    </source>
</reference>
<dbReference type="InterPro" id="IPR036837">
    <property type="entry name" value="Cation_efflux_CTD_sf"/>
</dbReference>
<dbReference type="NCBIfam" id="TIGR01297">
    <property type="entry name" value="CDF"/>
    <property type="match status" value="1"/>
</dbReference>
<evidence type="ECO:0000313" key="11">
    <source>
        <dbReference type="EMBL" id="GGY12136.1"/>
    </source>
</evidence>
<dbReference type="Proteomes" id="UP000645257">
    <property type="component" value="Unassembled WGS sequence"/>
</dbReference>
<evidence type="ECO:0000256" key="5">
    <source>
        <dbReference type="ARBA" id="ARBA00022989"/>
    </source>
</evidence>
<comment type="similarity">
    <text evidence="2">Belongs to the cation diffusion facilitator (CDF) transporter (TC 2.A.4) family.</text>
</comment>
<comment type="subcellular location">
    <subcellularLocation>
        <location evidence="1">Membrane</location>
        <topology evidence="1">Multi-pass membrane protein</topology>
    </subcellularLocation>
</comment>
<reference evidence="11" key="2">
    <citation type="submission" date="2020-09" db="EMBL/GenBank/DDBJ databases">
        <authorList>
            <person name="Sun Q."/>
            <person name="Kim S."/>
        </authorList>
    </citation>
    <scope>NUCLEOTIDE SEQUENCE</scope>
    <source>
        <strain evidence="11">KCTC 32182</strain>
    </source>
</reference>
<feature type="transmembrane region" description="Helical" evidence="8">
    <location>
        <begin position="145"/>
        <end position="168"/>
    </location>
</feature>
<dbReference type="InterPro" id="IPR027470">
    <property type="entry name" value="Cation_efflux_CTD"/>
</dbReference>
<dbReference type="GO" id="GO:0016020">
    <property type="term" value="C:membrane"/>
    <property type="evidence" value="ECO:0007669"/>
    <property type="project" value="UniProtKB-SubCell"/>
</dbReference>
<dbReference type="InterPro" id="IPR002524">
    <property type="entry name" value="Cation_efflux"/>
</dbReference>
<protein>
    <submittedName>
        <fullName evidence="11">Cation diffusion facilitator transporter</fullName>
    </submittedName>
</protein>
<feature type="transmembrane region" description="Helical" evidence="8">
    <location>
        <begin position="112"/>
        <end position="133"/>
    </location>
</feature>
<feature type="compositionally biased region" description="Basic and acidic residues" evidence="7">
    <location>
        <begin position="7"/>
        <end position="19"/>
    </location>
</feature>
<dbReference type="InterPro" id="IPR050291">
    <property type="entry name" value="CDF_Transporter"/>
</dbReference>
<dbReference type="Pfam" id="PF01545">
    <property type="entry name" value="Cation_efflux"/>
    <property type="match status" value="1"/>
</dbReference>
<comment type="caution">
    <text evidence="11">The sequence shown here is derived from an EMBL/GenBank/DDBJ whole genome shotgun (WGS) entry which is preliminary data.</text>
</comment>
<dbReference type="EMBL" id="BMYX01000006">
    <property type="protein sequence ID" value="GGY12136.1"/>
    <property type="molecule type" value="Genomic_DNA"/>
</dbReference>
<evidence type="ECO:0000259" key="9">
    <source>
        <dbReference type="Pfam" id="PF01545"/>
    </source>
</evidence>
<name>A0A918U985_9NEIS</name>
<feature type="domain" description="Cation efflux protein transmembrane" evidence="9">
    <location>
        <begin position="45"/>
        <end position="238"/>
    </location>
</feature>
<sequence>MQSALRSRTDVQRKTDSMHAHNHSVAPAEALTGGERQAAAKKSTLVSVAVNLLLTAVQIAVGVFAHSSALVADGIHSLSDLVADFVVLLANRFSHLAADRNHPYGHSRFENAASLALGVLLIAVGIGMLGNAANKFADPSLIPRVHWYALAVAMMALVAKESLFRYMLAVANRVKSGMLVANAWHARSDAASSLVVAAGIVGNLLGWPLLDPLAAAIVGFMVARMGWNFSYDAMQDLMDRGLDEESVEAIRAELGETPGVLNVHDIRTRKTGDLAIIDAHLLVDSHISVSEGHQVALQARHRVMKRFAVADITIHIDADLADGPENLGLPPRQALLEELNRHFPDAPLRLDQLRAHYLDGRLELEVELDDDKDARRGALLVMAPPAAVDALRVCARLREAVIKN</sequence>
<gene>
    <name evidence="11" type="ORF">GCM10011289_14000</name>
</gene>
<proteinExistence type="inferred from homology"/>
<dbReference type="Pfam" id="PF16916">
    <property type="entry name" value="ZT_dimer"/>
    <property type="match status" value="1"/>
</dbReference>
<dbReference type="GO" id="GO:0008324">
    <property type="term" value="F:monoatomic cation transmembrane transporter activity"/>
    <property type="evidence" value="ECO:0007669"/>
    <property type="project" value="InterPro"/>
</dbReference>
<evidence type="ECO:0000256" key="8">
    <source>
        <dbReference type="SAM" id="Phobius"/>
    </source>
</evidence>
<evidence type="ECO:0000256" key="1">
    <source>
        <dbReference type="ARBA" id="ARBA00004141"/>
    </source>
</evidence>
<keyword evidence="4 8" id="KW-0812">Transmembrane</keyword>
<evidence type="ECO:0000256" key="2">
    <source>
        <dbReference type="ARBA" id="ARBA00008114"/>
    </source>
</evidence>
<feature type="transmembrane region" description="Helical" evidence="8">
    <location>
        <begin position="45"/>
        <end position="65"/>
    </location>
</feature>
<evidence type="ECO:0000256" key="3">
    <source>
        <dbReference type="ARBA" id="ARBA00022448"/>
    </source>
</evidence>
<dbReference type="Gene3D" id="3.30.70.1350">
    <property type="entry name" value="Cation efflux protein, cytoplasmic domain"/>
    <property type="match status" value="1"/>
</dbReference>
<keyword evidence="5 8" id="KW-1133">Transmembrane helix</keyword>
<dbReference type="Gene3D" id="1.20.1510.10">
    <property type="entry name" value="Cation efflux protein transmembrane domain"/>
    <property type="match status" value="1"/>
</dbReference>
<dbReference type="AlphaFoldDB" id="A0A918U985"/>
<evidence type="ECO:0000313" key="12">
    <source>
        <dbReference type="Proteomes" id="UP000645257"/>
    </source>
</evidence>
<organism evidence="11 12">
    <name type="scientific">Paludibacterium paludis</name>
    <dbReference type="NCBI Taxonomy" id="1225769"/>
    <lineage>
        <taxon>Bacteria</taxon>
        <taxon>Pseudomonadati</taxon>
        <taxon>Pseudomonadota</taxon>
        <taxon>Betaproteobacteria</taxon>
        <taxon>Neisseriales</taxon>
        <taxon>Chromobacteriaceae</taxon>
        <taxon>Paludibacterium</taxon>
    </lineage>
</organism>
<evidence type="ECO:0000256" key="4">
    <source>
        <dbReference type="ARBA" id="ARBA00022692"/>
    </source>
</evidence>